<proteinExistence type="predicted"/>
<evidence type="ECO:0000313" key="5">
    <source>
        <dbReference type="Proteomes" id="UP000182888"/>
    </source>
</evidence>
<dbReference type="GeneID" id="31891911"/>
<dbReference type="Proteomes" id="UP000182888">
    <property type="component" value="Unassembled WGS sequence"/>
</dbReference>
<reference evidence="2 4" key="3">
    <citation type="submission" date="2014-08" db="EMBL/GenBank/DDBJ databases">
        <authorList>
            <person name="Moulin Lionel"/>
        </authorList>
    </citation>
    <scope>NUCLEOTIDE SEQUENCE [LARGE SCALE GENOMIC DNA]</scope>
</reference>
<organism evidence="2 4">
    <name type="scientific">Mesorhizobium plurifarium</name>
    <dbReference type="NCBI Taxonomy" id="69974"/>
    <lineage>
        <taxon>Bacteria</taxon>
        <taxon>Pseudomonadati</taxon>
        <taxon>Pseudomonadota</taxon>
        <taxon>Alphaproteobacteria</taxon>
        <taxon>Hyphomicrobiales</taxon>
        <taxon>Phyllobacteriaceae</taxon>
        <taxon>Mesorhizobium</taxon>
    </lineage>
</organism>
<evidence type="ECO:0000313" key="4">
    <source>
        <dbReference type="Proteomes" id="UP000046373"/>
    </source>
</evidence>
<keyword evidence="1" id="KW-0732">Signal</keyword>
<gene>
    <name evidence="3" type="ORF">MPL1032_110017</name>
    <name evidence="2" type="ORF">MPLDJ20_280027</name>
</gene>
<accession>A0A090F9Q7</accession>
<name>A0A090F9Q7_MESPL</name>
<feature type="chain" id="PRO_5014219023" description="Secreted protein" evidence="1">
    <location>
        <begin position="27"/>
        <end position="111"/>
    </location>
</feature>
<reference evidence="5" key="2">
    <citation type="submission" date="2014-08" db="EMBL/GenBank/DDBJ databases">
        <authorList>
            <person name="Edwards T."/>
        </authorList>
    </citation>
    <scope>NUCLEOTIDE SEQUENCE [LARGE SCALE GENOMIC DNA]</scope>
</reference>
<dbReference type="AlphaFoldDB" id="A0A090F9Q7"/>
<reference evidence="3" key="1">
    <citation type="submission" date="2014-08" db="EMBL/GenBank/DDBJ databases">
        <title>DNA barcoding of Bradysia (Diptera: Sciaridae) for detection of the immature stages on agricultural crops.</title>
        <authorList>
            <person name="Shin S."/>
            <person name="Jung S."/>
            <person name="Heller K."/>
            <person name="Menzel F."/>
            <person name="Hong T.-K."/>
            <person name="Lee H."/>
            <person name="Lee S."/>
        </authorList>
    </citation>
    <scope>NUCLEOTIDE SEQUENCE</scope>
</reference>
<evidence type="ECO:0008006" key="6">
    <source>
        <dbReference type="Google" id="ProtNLM"/>
    </source>
</evidence>
<protein>
    <recommendedName>
        <fullName evidence="6">Secreted protein</fullName>
    </recommendedName>
</protein>
<evidence type="ECO:0000313" key="3">
    <source>
        <dbReference type="EMBL" id="CDX50246.1"/>
    </source>
</evidence>
<dbReference type="Proteomes" id="UP000046373">
    <property type="component" value="Unassembled WGS sequence"/>
</dbReference>
<dbReference type="EMBL" id="CCND01000003">
    <property type="protein sequence ID" value="CDX50246.1"/>
    <property type="molecule type" value="Genomic_DNA"/>
</dbReference>
<dbReference type="EMBL" id="CCNB01000021">
    <property type="protein sequence ID" value="CDX40590.1"/>
    <property type="molecule type" value="Genomic_DNA"/>
</dbReference>
<sequence>MTLGKIGLAGCLCMAAVVFLSTAAEAKPARCFTTDDGYYPCNYKALDGEGSFRISAPGYPTITLEIDQPGFAFGYARFGSRNRSLPGQFVRSRDDGACWNNPQTNTKVCAW</sequence>
<feature type="signal peptide" evidence="1">
    <location>
        <begin position="1"/>
        <end position="26"/>
    </location>
</feature>
<evidence type="ECO:0000256" key="1">
    <source>
        <dbReference type="SAM" id="SignalP"/>
    </source>
</evidence>
<evidence type="ECO:0000313" key="2">
    <source>
        <dbReference type="EMBL" id="CDX40590.1"/>
    </source>
</evidence>